<evidence type="ECO:0000256" key="2">
    <source>
        <dbReference type="ARBA" id="ARBA00022814"/>
    </source>
</evidence>
<dbReference type="EMBL" id="CP081150">
    <property type="protein sequence ID" value="QZA79079.1"/>
    <property type="molecule type" value="Genomic_DNA"/>
</dbReference>
<keyword evidence="3 6" id="KW-0694">RNA-binding</keyword>
<comment type="similarity">
    <text evidence="1 6">Belongs to the NusB family.</text>
</comment>
<organism evidence="9 10">
    <name type="scientific">Deefgea tanakiae</name>
    <dbReference type="NCBI Taxonomy" id="2865840"/>
    <lineage>
        <taxon>Bacteria</taxon>
        <taxon>Pseudomonadati</taxon>
        <taxon>Pseudomonadota</taxon>
        <taxon>Betaproteobacteria</taxon>
        <taxon>Neisseriales</taxon>
        <taxon>Chitinibacteraceae</taxon>
        <taxon>Deefgea</taxon>
    </lineage>
</organism>
<dbReference type="Pfam" id="PF01029">
    <property type="entry name" value="NusB"/>
    <property type="match status" value="1"/>
</dbReference>
<feature type="domain" description="NusB/RsmB/TIM44" evidence="8">
    <location>
        <begin position="22"/>
        <end position="147"/>
    </location>
</feature>
<dbReference type="Proteomes" id="UP000825679">
    <property type="component" value="Chromosome"/>
</dbReference>
<keyword evidence="5 6" id="KW-0804">Transcription</keyword>
<dbReference type="NCBIfam" id="TIGR01951">
    <property type="entry name" value="nusB"/>
    <property type="match status" value="1"/>
</dbReference>
<evidence type="ECO:0000256" key="7">
    <source>
        <dbReference type="SAM" id="MobiDB-lite"/>
    </source>
</evidence>
<dbReference type="PANTHER" id="PTHR11078:SF3">
    <property type="entry name" value="ANTITERMINATION NUSB DOMAIN-CONTAINING PROTEIN"/>
    <property type="match status" value="1"/>
</dbReference>
<keyword evidence="2 6" id="KW-0889">Transcription antitermination</keyword>
<name>A0ABX8ZCN3_9NEIS</name>
<keyword evidence="10" id="KW-1185">Reference proteome</keyword>
<dbReference type="SUPFAM" id="SSF48013">
    <property type="entry name" value="NusB-like"/>
    <property type="match status" value="1"/>
</dbReference>
<dbReference type="InterPro" id="IPR006027">
    <property type="entry name" value="NusB_RsmB_TIM44"/>
</dbReference>
<evidence type="ECO:0000256" key="3">
    <source>
        <dbReference type="ARBA" id="ARBA00022884"/>
    </source>
</evidence>
<accession>A0ABX8ZCN3</accession>
<dbReference type="Gene3D" id="1.10.940.10">
    <property type="entry name" value="NusB-like"/>
    <property type="match status" value="1"/>
</dbReference>
<evidence type="ECO:0000256" key="1">
    <source>
        <dbReference type="ARBA" id="ARBA00005952"/>
    </source>
</evidence>
<reference evidence="9 10" key="1">
    <citation type="submission" date="2021-08" db="EMBL/GenBank/DDBJ databases">
        <title>complete genome sequencing of Deefgea sp. D25.</title>
        <authorList>
            <person name="Bae J.-W."/>
            <person name="Gim D.-H."/>
        </authorList>
    </citation>
    <scope>NUCLEOTIDE SEQUENCE [LARGE SCALE GENOMIC DNA]</scope>
    <source>
        <strain evidence="9 10">D25</strain>
    </source>
</reference>
<evidence type="ECO:0000256" key="6">
    <source>
        <dbReference type="HAMAP-Rule" id="MF_00073"/>
    </source>
</evidence>
<dbReference type="InterPro" id="IPR011605">
    <property type="entry name" value="NusB_fam"/>
</dbReference>
<gene>
    <name evidence="6 9" type="primary">nusB</name>
    <name evidence="9" type="ORF">K4H28_06695</name>
</gene>
<evidence type="ECO:0000256" key="4">
    <source>
        <dbReference type="ARBA" id="ARBA00023015"/>
    </source>
</evidence>
<evidence type="ECO:0000256" key="5">
    <source>
        <dbReference type="ARBA" id="ARBA00023163"/>
    </source>
</evidence>
<dbReference type="PANTHER" id="PTHR11078">
    <property type="entry name" value="N UTILIZATION SUBSTANCE PROTEIN B-RELATED"/>
    <property type="match status" value="1"/>
</dbReference>
<dbReference type="RefSeq" id="WP_221007598.1">
    <property type="nucleotide sequence ID" value="NZ_CP081150.1"/>
</dbReference>
<dbReference type="InterPro" id="IPR035926">
    <property type="entry name" value="NusB-like_sf"/>
</dbReference>
<feature type="region of interest" description="Disordered" evidence="7">
    <location>
        <begin position="1"/>
        <end position="22"/>
    </location>
</feature>
<evidence type="ECO:0000259" key="8">
    <source>
        <dbReference type="Pfam" id="PF01029"/>
    </source>
</evidence>
<comment type="function">
    <text evidence="6">Involved in transcription antitermination. Required for transcription of ribosomal RNA (rRNA) genes. Binds specifically to the boxA antiterminator sequence of the ribosomal RNA (rrn) operons.</text>
</comment>
<sequence length="165" mass="18236">MTEASTPNAPAAPRPKPKSARRRAREFAMQGIYQWLMTNDTGSNIDRYLRDSTPYFPKCDEILFRAVLFGVIKDIGPLTKALEPHAERPLDEVSIVEMAVLYVAAFEIISMPETPYPVIINEAIELTKSFGGADGHRFVNGVLDKLAALVRADEFAAAAAKRRNG</sequence>
<dbReference type="HAMAP" id="MF_00073">
    <property type="entry name" value="NusB"/>
    <property type="match status" value="1"/>
</dbReference>
<evidence type="ECO:0000313" key="10">
    <source>
        <dbReference type="Proteomes" id="UP000825679"/>
    </source>
</evidence>
<protein>
    <recommendedName>
        <fullName evidence="6">Transcription antitermination protein NusB</fullName>
    </recommendedName>
    <alternativeName>
        <fullName evidence="6">Antitermination factor NusB</fullName>
    </alternativeName>
</protein>
<evidence type="ECO:0000313" key="9">
    <source>
        <dbReference type="EMBL" id="QZA79079.1"/>
    </source>
</evidence>
<proteinExistence type="inferred from homology"/>
<keyword evidence="4 6" id="KW-0805">Transcription regulation</keyword>